<keyword evidence="5 10" id="KW-0418">Kinase</keyword>
<keyword evidence="6 7" id="KW-0067">ATP-binding</keyword>
<dbReference type="PROSITE" id="PS00107">
    <property type="entry name" value="PROTEIN_KINASE_ATP"/>
    <property type="match status" value="1"/>
</dbReference>
<dbReference type="Proteomes" id="UP000786560">
    <property type="component" value="Unassembled WGS sequence"/>
</dbReference>
<dbReference type="SMART" id="SM00220">
    <property type="entry name" value="S_TKc"/>
    <property type="match status" value="1"/>
</dbReference>
<gene>
    <name evidence="10" type="ORF">K8U73_07395</name>
</gene>
<evidence type="ECO:0000256" key="1">
    <source>
        <dbReference type="ARBA" id="ARBA00012513"/>
    </source>
</evidence>
<feature type="region of interest" description="Disordered" evidence="8">
    <location>
        <begin position="341"/>
        <end position="375"/>
    </location>
</feature>
<dbReference type="InterPro" id="IPR011990">
    <property type="entry name" value="TPR-like_helical_dom_sf"/>
</dbReference>
<dbReference type="SUPFAM" id="SSF81901">
    <property type="entry name" value="HCP-like"/>
    <property type="match status" value="1"/>
</dbReference>
<dbReference type="GO" id="GO:0005524">
    <property type="term" value="F:ATP binding"/>
    <property type="evidence" value="ECO:0007669"/>
    <property type="project" value="UniProtKB-UniRule"/>
</dbReference>
<feature type="region of interest" description="Disordered" evidence="8">
    <location>
        <begin position="1"/>
        <end position="125"/>
    </location>
</feature>
<protein>
    <recommendedName>
        <fullName evidence="1">non-specific serine/threonine protein kinase</fullName>
        <ecNumber evidence="1">2.7.11.1</ecNumber>
    </recommendedName>
</protein>
<accession>A0A921IXT4</accession>
<dbReference type="GO" id="GO:0004674">
    <property type="term" value="F:protein serine/threonine kinase activity"/>
    <property type="evidence" value="ECO:0007669"/>
    <property type="project" value="UniProtKB-KW"/>
</dbReference>
<dbReference type="EMBL" id="DYUX01000024">
    <property type="protein sequence ID" value="HJG42187.1"/>
    <property type="molecule type" value="Genomic_DNA"/>
</dbReference>
<dbReference type="EC" id="2.7.11.1" evidence="1"/>
<name>A0A921IXT4_9BIFI</name>
<reference evidence="10" key="1">
    <citation type="journal article" date="2021" name="PeerJ">
        <title>Extensive microbial diversity within the chicken gut microbiome revealed by metagenomics and culture.</title>
        <authorList>
            <person name="Gilroy R."/>
            <person name="Ravi A."/>
            <person name="Getino M."/>
            <person name="Pursley I."/>
            <person name="Horton D.L."/>
            <person name="Alikhan N.F."/>
            <person name="Baker D."/>
            <person name="Gharbi K."/>
            <person name="Hall N."/>
            <person name="Watson M."/>
            <person name="Adriaenssens E.M."/>
            <person name="Foster-Nyarko E."/>
            <person name="Jarju S."/>
            <person name="Secka A."/>
            <person name="Antonio M."/>
            <person name="Oren A."/>
            <person name="Chaudhuri R.R."/>
            <person name="La Ragione R."/>
            <person name="Hildebrand F."/>
            <person name="Pallen M.J."/>
        </authorList>
    </citation>
    <scope>NUCLEOTIDE SEQUENCE</scope>
    <source>
        <strain evidence="10">ChiBcolR7-4860</strain>
    </source>
</reference>
<dbReference type="InterPro" id="IPR008271">
    <property type="entry name" value="Ser/Thr_kinase_AS"/>
</dbReference>
<dbReference type="PROSITE" id="PS50011">
    <property type="entry name" value="PROTEIN_KINASE_DOM"/>
    <property type="match status" value="1"/>
</dbReference>
<evidence type="ECO:0000313" key="10">
    <source>
        <dbReference type="EMBL" id="HJG42187.1"/>
    </source>
</evidence>
<dbReference type="PANTHER" id="PTHR43289">
    <property type="entry name" value="MITOGEN-ACTIVATED PROTEIN KINASE KINASE KINASE 20-RELATED"/>
    <property type="match status" value="1"/>
</dbReference>
<feature type="compositionally biased region" description="Low complexity" evidence="8">
    <location>
        <begin position="85"/>
        <end position="98"/>
    </location>
</feature>
<sequence length="529" mass="57163">MSSPSLQHPDHVPAAESPTIAIHAGQRAPVRSAAPHDDPTELLPMASDGGTRVIQPRQVVSEPQTVLVRPRSEAQPIRRPRERVVQSTPQVSQVSQVPQIPPSSERHGQPDGTEPAPPIADAPRVGSVLDGRWRLTRLLGQGGMGQVWLGADLRLPTRTAAVKTMHTRFVEDPSFRERFAREQTIMATVDDCPHIPALLDVSAEDAPTPYYAMQVIRGATLRQITQLGHGKPVLSPHDTCTVMVELLEGLCGIHRHGIIHRDLKPGNLIITPDGRLIITDFGIAKPTDPEADQVTRFGQAVGSNDYASPEQRRGEPVDERSDVYSAGIIWREMLVGGLQQLKSQPKPQVAPQAAPQPKQRSSQPGHTSSPSGQPVPSWIRALCSAALRPDPDQRPSAAELLERLRAGLLHHPTPTESPAAFPPPDGATVSDPAPVDSPCTDDDIDTMRLLGNLYFRGSHCLARNLATAGRWYARAAAEGDLKALYNLGGVNQAAGHRAEAQACFRAVADAPSVIPSLRDLARSRLTAQR</sequence>
<feature type="binding site" evidence="7">
    <location>
        <position position="163"/>
    </location>
    <ligand>
        <name>ATP</name>
        <dbReference type="ChEBI" id="CHEBI:30616"/>
    </ligand>
</feature>
<feature type="compositionally biased region" description="Basic and acidic residues" evidence="8">
    <location>
        <begin position="310"/>
        <end position="320"/>
    </location>
</feature>
<feature type="region of interest" description="Disordered" evidence="8">
    <location>
        <begin position="299"/>
        <end position="320"/>
    </location>
</feature>
<dbReference type="Gene3D" id="1.25.40.10">
    <property type="entry name" value="Tetratricopeptide repeat domain"/>
    <property type="match status" value="1"/>
</dbReference>
<dbReference type="Gene3D" id="3.30.200.20">
    <property type="entry name" value="Phosphorylase Kinase, domain 1"/>
    <property type="match status" value="1"/>
</dbReference>
<keyword evidence="3" id="KW-0808">Transferase</keyword>
<comment type="caution">
    <text evidence="10">The sequence shown here is derived from an EMBL/GenBank/DDBJ whole genome shotgun (WGS) entry which is preliminary data.</text>
</comment>
<evidence type="ECO:0000256" key="2">
    <source>
        <dbReference type="ARBA" id="ARBA00022527"/>
    </source>
</evidence>
<dbReference type="RefSeq" id="WP_278711562.1">
    <property type="nucleotide sequence ID" value="NZ_DYUX01000024.1"/>
</dbReference>
<reference evidence="10" key="2">
    <citation type="submission" date="2021-09" db="EMBL/GenBank/DDBJ databases">
        <authorList>
            <person name="Gilroy R."/>
        </authorList>
    </citation>
    <scope>NUCLEOTIDE SEQUENCE</scope>
    <source>
        <strain evidence="10">ChiBcolR7-4860</strain>
    </source>
</reference>
<evidence type="ECO:0000256" key="5">
    <source>
        <dbReference type="ARBA" id="ARBA00022777"/>
    </source>
</evidence>
<proteinExistence type="predicted"/>
<dbReference type="InterPro" id="IPR017441">
    <property type="entry name" value="Protein_kinase_ATP_BS"/>
</dbReference>
<dbReference type="AlphaFoldDB" id="A0A921IXT4"/>
<keyword evidence="4 7" id="KW-0547">Nucleotide-binding</keyword>
<dbReference type="InterPro" id="IPR011009">
    <property type="entry name" value="Kinase-like_dom_sf"/>
</dbReference>
<dbReference type="Pfam" id="PF00069">
    <property type="entry name" value="Pkinase"/>
    <property type="match status" value="1"/>
</dbReference>
<feature type="compositionally biased region" description="Low complexity" evidence="8">
    <location>
        <begin position="342"/>
        <end position="364"/>
    </location>
</feature>
<dbReference type="PANTHER" id="PTHR43289:SF6">
    <property type="entry name" value="SERINE_THREONINE-PROTEIN KINASE NEKL-3"/>
    <property type="match status" value="1"/>
</dbReference>
<feature type="domain" description="Protein kinase" evidence="9">
    <location>
        <begin position="133"/>
        <end position="414"/>
    </location>
</feature>
<evidence type="ECO:0000256" key="6">
    <source>
        <dbReference type="ARBA" id="ARBA00022840"/>
    </source>
</evidence>
<dbReference type="CDD" id="cd14014">
    <property type="entry name" value="STKc_PknB_like"/>
    <property type="match status" value="1"/>
</dbReference>
<dbReference type="PROSITE" id="PS00108">
    <property type="entry name" value="PROTEIN_KINASE_ST"/>
    <property type="match status" value="1"/>
</dbReference>
<evidence type="ECO:0000256" key="8">
    <source>
        <dbReference type="SAM" id="MobiDB-lite"/>
    </source>
</evidence>
<dbReference type="Gene3D" id="1.10.510.10">
    <property type="entry name" value="Transferase(Phosphotransferase) domain 1"/>
    <property type="match status" value="1"/>
</dbReference>
<feature type="compositionally biased region" description="Polar residues" evidence="8">
    <location>
        <begin position="365"/>
        <end position="374"/>
    </location>
</feature>
<evidence type="ECO:0000313" key="11">
    <source>
        <dbReference type="Proteomes" id="UP000786560"/>
    </source>
</evidence>
<dbReference type="SUPFAM" id="SSF56112">
    <property type="entry name" value="Protein kinase-like (PK-like)"/>
    <property type="match status" value="1"/>
</dbReference>
<evidence type="ECO:0000259" key="9">
    <source>
        <dbReference type="PROSITE" id="PS50011"/>
    </source>
</evidence>
<evidence type="ECO:0000256" key="3">
    <source>
        <dbReference type="ARBA" id="ARBA00022679"/>
    </source>
</evidence>
<evidence type="ECO:0000256" key="7">
    <source>
        <dbReference type="PROSITE-ProRule" id="PRU10141"/>
    </source>
</evidence>
<evidence type="ECO:0000256" key="4">
    <source>
        <dbReference type="ARBA" id="ARBA00022741"/>
    </source>
</evidence>
<feature type="region of interest" description="Disordered" evidence="8">
    <location>
        <begin position="410"/>
        <end position="435"/>
    </location>
</feature>
<keyword evidence="2" id="KW-0723">Serine/threonine-protein kinase</keyword>
<organism evidence="10 11">
    <name type="scientific">Bifidobacterium pullorum subsp. gallinarum</name>
    <dbReference type="NCBI Taxonomy" id="78344"/>
    <lineage>
        <taxon>Bacteria</taxon>
        <taxon>Bacillati</taxon>
        <taxon>Actinomycetota</taxon>
        <taxon>Actinomycetes</taxon>
        <taxon>Bifidobacteriales</taxon>
        <taxon>Bifidobacteriaceae</taxon>
        <taxon>Bifidobacterium</taxon>
    </lineage>
</organism>
<dbReference type="InterPro" id="IPR000719">
    <property type="entry name" value="Prot_kinase_dom"/>
</dbReference>